<name>A0A120DGV5_9VIBR</name>
<dbReference type="OrthoDB" id="5494042at2"/>
<dbReference type="GeneID" id="300178499"/>
<proteinExistence type="predicted"/>
<gene>
    <name evidence="1" type="ORF">APQ14_05800</name>
</gene>
<dbReference type="NCBIfam" id="NF038336">
    <property type="entry name" value="YjiT_fam"/>
    <property type="match status" value="1"/>
</dbReference>
<evidence type="ECO:0000313" key="2">
    <source>
        <dbReference type="Proteomes" id="UP000057389"/>
    </source>
</evidence>
<accession>A0A120DGV5</accession>
<sequence>MQTYRNVLSSILNARELTKPNAQPIYSYKVTALEFELLKQSLISSVESNGIQTYSNKPTREWAGCFVLYAAEWWRTSFQGGVWAWEPVLESLGLQANAISPTQRSEIVAKGLSFWGRKVLSYTKGRMLLGTVAVEGGLPQTLIQDPNSRLAHYFEQVIQDYGQFANSRLSAVSVAKAHAHYIAASYRDETVYSIVAQVAESIYYLVDKHGLDEQSDPLHYLNTVDANWSQGLPLNMEPEAARTLLGNALGLAVEVQRRLPNSIKILRSLRKSYSYYASMMDMSVSDDDYQWQNQIDITLKSRLNAKFLQQLFSSVNLPDRINLFAVGSKSLLLAKAFKRGADSEHYLLDVYTKSFPTEWFDCDIQLKATDDLGNEWYAPVLGGAGVDANEPWVFTQHNDEWLLKGAGSIECAEANALVLVPEHLSHPTLAMVGHINERILYDVNAQIETEFYFDAYCVSLDREGVQPLEFNLVGQPVPYQTNPSKCFIGVPSLVAIDENGQQSEIPNTQLRWRNTMLEQWQSMNTVPFGKVDIALFENNKPVKRFTVGLLPDDFSIEFQPSHTVQIGQIGFYSNKPLPSIALKGAERLDVLPSSVLSHSQQDPNEAKRTLDMLSHQAHPPAQVDVAIWWQDQAKSLSITLPFPAKGICLISSGGEAVRNAEAILVDTLNRYELFGYGVSDSLEVEFKLLARDIYGAFSKSAYVKRILPKGDVLSTGFSLATFKEDIDSLLALSSSLDAAVKVSVLDNAHTIFNFSVNAYSNALIPNRAQGTIEIENNNFMGTLSMVPLDNPTYAPITLIKNDEQWCFPEEDASPGAWLIYADEAEQGVRPLMWSKDLELLSSPSNRLEEAASIGARKDRLDKFSVVCGQLATEFSAPEWKYIKALLAFDSVPLTTFDLWRGAITKPEFMLAMLLSANKKEAERIWQFRQQFPFSWHSIKARDAIAVVSAFYASRIEVYGNDFSDIICDQIESKLNELVTRYHGLQSLKNLLMHKIDPNREKPSLNPAAYIQQLFDLRNSLNNQYNESHWPCEFSDHIFKSSIKAVKPQLAEVCFTTKDLYRNNVMNAPVLLALSTCGSASLRMTPEVVHAMRQYNSFDPDYFEQVFALTHKMIFGLVNS</sequence>
<protein>
    <submittedName>
        <fullName evidence="1">Hemolysin</fullName>
    </submittedName>
</protein>
<keyword evidence="2" id="KW-1185">Reference proteome</keyword>
<dbReference type="EMBL" id="LMXU01000013">
    <property type="protein sequence ID" value="KWU01491.1"/>
    <property type="molecule type" value="Genomic_DNA"/>
</dbReference>
<comment type="caution">
    <text evidence="1">The sequence shown here is derived from an EMBL/GenBank/DDBJ whole genome shotgun (WGS) entry which is preliminary data.</text>
</comment>
<dbReference type="InterPro" id="IPR047879">
    <property type="entry name" value="YjiT"/>
</dbReference>
<evidence type="ECO:0000313" key="1">
    <source>
        <dbReference type="EMBL" id="KWU01491.1"/>
    </source>
</evidence>
<dbReference type="RefSeq" id="WP_060467778.1">
    <property type="nucleotide sequence ID" value="NZ_AP025514.1"/>
</dbReference>
<reference evidence="1 2" key="1">
    <citation type="submission" date="2015-11" db="EMBL/GenBank/DDBJ databases">
        <title>Draft WGS of Vibrio toranzoniae.</title>
        <authorList>
            <person name="Lasa A."/>
            <person name="Romalde J.L."/>
        </authorList>
    </citation>
    <scope>NUCLEOTIDE SEQUENCE [LARGE SCALE GENOMIC DNA]</scope>
    <source>
        <strain evidence="1 2">Vb 10.8</strain>
    </source>
</reference>
<dbReference type="AlphaFoldDB" id="A0A120DGV5"/>
<dbReference type="Proteomes" id="UP000057389">
    <property type="component" value="Unassembled WGS sequence"/>
</dbReference>
<organism evidence="1 2">
    <name type="scientific">Vibrio toranzoniae</name>
    <dbReference type="NCBI Taxonomy" id="1194427"/>
    <lineage>
        <taxon>Bacteria</taxon>
        <taxon>Pseudomonadati</taxon>
        <taxon>Pseudomonadota</taxon>
        <taxon>Gammaproteobacteria</taxon>
        <taxon>Vibrionales</taxon>
        <taxon>Vibrionaceae</taxon>
        <taxon>Vibrio</taxon>
    </lineage>
</organism>